<dbReference type="EC" id="3.4.13.19" evidence="2"/>
<accession>A0A9P8JVD1</accession>
<dbReference type="GO" id="GO:0006508">
    <property type="term" value="P:proteolysis"/>
    <property type="evidence" value="ECO:0007669"/>
    <property type="project" value="UniProtKB-KW"/>
</dbReference>
<dbReference type="PANTHER" id="PTHR10443:SF12">
    <property type="entry name" value="DIPEPTIDASE"/>
    <property type="match status" value="1"/>
</dbReference>
<dbReference type="AlphaFoldDB" id="A0A9P8JVD1"/>
<comment type="caution">
    <text evidence="3">The sequence shown here is derived from an EMBL/GenBank/DDBJ whole genome shotgun (WGS) entry which is preliminary data.</text>
</comment>
<dbReference type="CDD" id="cd01301">
    <property type="entry name" value="rDP_like"/>
    <property type="match status" value="1"/>
</dbReference>
<reference evidence="3" key="1">
    <citation type="journal article" date="2021" name="J Fungi (Basel)">
        <title>Virulence traits and population genomics of the black yeast Aureobasidium melanogenum.</title>
        <authorList>
            <person name="Cernosa A."/>
            <person name="Sun X."/>
            <person name="Gostincar C."/>
            <person name="Fang C."/>
            <person name="Gunde-Cimerman N."/>
            <person name="Song Z."/>
        </authorList>
    </citation>
    <scope>NUCLEOTIDE SEQUENCE</scope>
    <source>
        <strain evidence="3">EXF-9298</strain>
    </source>
</reference>
<keyword evidence="1 2" id="KW-0224">Dipeptidase</keyword>
<gene>
    <name evidence="3" type="ORF">KCU98_g7984</name>
</gene>
<evidence type="ECO:0000256" key="2">
    <source>
        <dbReference type="RuleBase" id="RU341113"/>
    </source>
</evidence>
<protein>
    <recommendedName>
        <fullName evidence="2">Dipeptidase</fullName>
        <ecNumber evidence="2">3.4.13.19</ecNumber>
    </recommendedName>
</protein>
<dbReference type="Pfam" id="PF01244">
    <property type="entry name" value="Peptidase_M19"/>
    <property type="match status" value="1"/>
</dbReference>
<proteinExistence type="inferred from homology"/>
<reference evidence="3" key="2">
    <citation type="submission" date="2021-08" db="EMBL/GenBank/DDBJ databases">
        <authorList>
            <person name="Gostincar C."/>
            <person name="Sun X."/>
            <person name="Song Z."/>
            <person name="Gunde-Cimerman N."/>
        </authorList>
    </citation>
    <scope>NUCLEOTIDE SEQUENCE</scope>
    <source>
        <strain evidence="3">EXF-9298</strain>
    </source>
</reference>
<name>A0A9P8JVD1_AURME</name>
<keyword evidence="2" id="KW-0482">Metalloprotease</keyword>
<dbReference type="Gene3D" id="3.20.20.140">
    <property type="entry name" value="Metal-dependent hydrolases"/>
    <property type="match status" value="1"/>
</dbReference>
<dbReference type="EMBL" id="JAHFXS010000953">
    <property type="protein sequence ID" value="KAG9980673.1"/>
    <property type="molecule type" value="Genomic_DNA"/>
</dbReference>
<sequence length="718" mass="80674">MSDNLQVHPYQLLDIDERVKRVLLNTPLADGHNDLPQQPRCCFKGKIHNNPKFDLEKGFQRGMTDLPRLKQGAVGLQFWSICVPHLRGSEDFALPQYNDMCRDAIEQIDLSIRMVKQYPKDFELVFGPENVRKIYQQGKIACSLGLEGLHQAGNSISVIRAYHQLGIRYCTMTHVENNAFADSSTSKVGPVHGGLSSLGKAAIKEMNRLGMMVDLSHVSPEAAEQALKCTIAPVIFSHSNARGVFDCPRNVPDSVLDLVPANNGIVMVTFVPEHLTARRSEATVDMLLDHLFYMANRVGWEHVGLGSDFDGIASVIPGLEDCSRFPALLQAILDRGATEEQLALVAGENILRVWTEVAQVAERMQEDGVAPVEDVWEGREFWRYDGYYQMPDPDPEDNLGLDWYGVKPPEEGRLQHSPTTTTTKPRVCDRLINQPLNGSTNTAFQQFHCLLLVQVGKELSLGFRRLPCQAPFVPSSGFPTTKYYVHPHINILLCATQTLLNMDDIQLANLSIGGVARTRPFRFLDLPKEIRMMIYRYALRRRIVRNSFPALLAVNRLIRKEASATFYRQNHFLLNLQPQPHTTTTVLGLDGKTREWLALIGPEYINNLRHVVFSSPAPKLFRTLQGDLDEAQSDTHYTEIAEFLRKTGFPISDAVVADFKRKGIIKYTAALRCAQEVMDQFSDRCGEGKSVKPTIGGLEMIGRVFMAVEQARFGHADY</sequence>
<evidence type="ECO:0000313" key="4">
    <source>
        <dbReference type="Proteomes" id="UP000729357"/>
    </source>
</evidence>
<keyword evidence="4" id="KW-1185">Reference proteome</keyword>
<keyword evidence="2" id="KW-0479">Metal-binding</keyword>
<organism evidence="3 4">
    <name type="scientific">Aureobasidium melanogenum</name>
    <name type="common">Aureobasidium pullulans var. melanogenum</name>
    <dbReference type="NCBI Taxonomy" id="46634"/>
    <lineage>
        <taxon>Eukaryota</taxon>
        <taxon>Fungi</taxon>
        <taxon>Dikarya</taxon>
        <taxon>Ascomycota</taxon>
        <taxon>Pezizomycotina</taxon>
        <taxon>Dothideomycetes</taxon>
        <taxon>Dothideomycetidae</taxon>
        <taxon>Dothideales</taxon>
        <taxon>Saccotheciaceae</taxon>
        <taxon>Aureobasidium</taxon>
    </lineage>
</organism>
<dbReference type="SUPFAM" id="SSF51556">
    <property type="entry name" value="Metallo-dependent hydrolases"/>
    <property type="match status" value="1"/>
</dbReference>
<evidence type="ECO:0000313" key="3">
    <source>
        <dbReference type="EMBL" id="KAG9980673.1"/>
    </source>
</evidence>
<comment type="catalytic activity">
    <reaction evidence="2">
        <text>an L-aminoacyl-L-amino acid + H2O = 2 an L-alpha-amino acid</text>
        <dbReference type="Rhea" id="RHEA:48940"/>
        <dbReference type="ChEBI" id="CHEBI:15377"/>
        <dbReference type="ChEBI" id="CHEBI:59869"/>
        <dbReference type="ChEBI" id="CHEBI:77460"/>
        <dbReference type="EC" id="3.4.13.19"/>
    </reaction>
</comment>
<keyword evidence="2" id="KW-0862">Zinc</keyword>
<dbReference type="GO" id="GO:0070573">
    <property type="term" value="F:metallodipeptidase activity"/>
    <property type="evidence" value="ECO:0007669"/>
    <property type="project" value="InterPro"/>
</dbReference>
<dbReference type="PROSITE" id="PS51365">
    <property type="entry name" value="RENAL_DIPEPTIDASE_2"/>
    <property type="match status" value="1"/>
</dbReference>
<feature type="non-terminal residue" evidence="3">
    <location>
        <position position="718"/>
    </location>
</feature>
<dbReference type="Proteomes" id="UP000729357">
    <property type="component" value="Unassembled WGS sequence"/>
</dbReference>
<dbReference type="GO" id="GO:0046872">
    <property type="term" value="F:metal ion binding"/>
    <property type="evidence" value="ECO:0007669"/>
    <property type="project" value="UniProtKB-UniRule"/>
</dbReference>
<dbReference type="InterPro" id="IPR008257">
    <property type="entry name" value="Pept_M19"/>
</dbReference>
<dbReference type="InterPro" id="IPR032466">
    <property type="entry name" value="Metal_Hydrolase"/>
</dbReference>
<evidence type="ECO:0000256" key="1">
    <source>
        <dbReference type="ARBA" id="ARBA00022997"/>
    </source>
</evidence>
<comment type="similarity">
    <text evidence="2">Belongs to the metallo-dependent hydrolases superfamily. Peptidase M19 family.</text>
</comment>
<comment type="cofactor">
    <cofactor evidence="2">
        <name>Zn(2+)</name>
        <dbReference type="ChEBI" id="CHEBI:29105"/>
    </cofactor>
</comment>
<keyword evidence="2" id="KW-0378">Hydrolase</keyword>
<dbReference type="PANTHER" id="PTHR10443">
    <property type="entry name" value="MICROSOMAL DIPEPTIDASE"/>
    <property type="match status" value="1"/>
</dbReference>
<keyword evidence="2" id="KW-0645">Protease</keyword>